<dbReference type="InterPro" id="IPR035924">
    <property type="entry name" value="FlaG-like_sf"/>
</dbReference>
<dbReference type="Pfam" id="PF03646">
    <property type="entry name" value="FlaG"/>
    <property type="match status" value="1"/>
</dbReference>
<dbReference type="PANTHER" id="PTHR37166">
    <property type="entry name" value="PROTEIN FLAG"/>
    <property type="match status" value="1"/>
</dbReference>
<reference evidence="2" key="1">
    <citation type="journal article" date="2018" name="Sci. Rep.">
        <title>Lignite coal burning seam in the remote Altai Mountains harbors a hydrogen-driven thermophilic microbial community.</title>
        <authorList>
            <person name="Kadnikov V.V."/>
            <person name="Mardanov A.V."/>
            <person name="Ivasenko D.A."/>
            <person name="Antsiferov D.V."/>
            <person name="Beletsky A.V."/>
            <person name="Karnachuk O.V."/>
            <person name="Ravin N.V."/>
        </authorList>
    </citation>
    <scope>NUCLEOTIDE SEQUENCE [LARGE SCALE GENOMIC DNA]</scope>
</reference>
<evidence type="ECO:0000313" key="1">
    <source>
        <dbReference type="EMBL" id="PTQ56199.1"/>
    </source>
</evidence>
<keyword evidence="1" id="KW-0969">Cilium</keyword>
<organism evidence="1 2">
    <name type="scientific">Candidatus Carbonibacillus altaicus</name>
    <dbReference type="NCBI Taxonomy" id="2163959"/>
    <lineage>
        <taxon>Bacteria</taxon>
        <taxon>Bacillati</taxon>
        <taxon>Bacillota</taxon>
        <taxon>Bacilli</taxon>
        <taxon>Bacillales</taxon>
        <taxon>Candidatus Carbonibacillus</taxon>
    </lineage>
</organism>
<accession>A0A2R6Y0I2</accession>
<dbReference type="SUPFAM" id="SSF160214">
    <property type="entry name" value="FlaG-like"/>
    <property type="match status" value="1"/>
</dbReference>
<name>A0A2R6Y0I2_9BACL</name>
<dbReference type="EMBL" id="PEBX01000039">
    <property type="protein sequence ID" value="PTQ56199.1"/>
    <property type="molecule type" value="Genomic_DNA"/>
</dbReference>
<dbReference type="AlphaFoldDB" id="A0A2R6Y0I2"/>
<dbReference type="Proteomes" id="UP000244338">
    <property type="component" value="Unassembled WGS sequence"/>
</dbReference>
<sequence>MKIGPIREPVMGHATARVERIIEIKPVGSSEPSAIDLSVASKDAKHVAEKLSEHEVKKVVDGMNVILEHSGSHLKYAYHDKLGEYYVEIVDDRTNEIIKEIPPKRWLDLVATMWEQLGWIIDKKI</sequence>
<dbReference type="Gene3D" id="3.30.160.170">
    <property type="entry name" value="FlaG-like"/>
    <property type="match status" value="1"/>
</dbReference>
<keyword evidence="1" id="KW-0282">Flagellum</keyword>
<keyword evidence="1" id="KW-0966">Cell projection</keyword>
<dbReference type="InterPro" id="IPR005186">
    <property type="entry name" value="FlaG"/>
</dbReference>
<protein>
    <submittedName>
        <fullName evidence="1">Flagellin</fullName>
    </submittedName>
</protein>
<evidence type="ECO:0000313" key="2">
    <source>
        <dbReference type="Proteomes" id="UP000244338"/>
    </source>
</evidence>
<gene>
    <name evidence="1" type="ORF">BSOLF_0586</name>
</gene>
<proteinExistence type="predicted"/>
<dbReference type="PANTHER" id="PTHR37166:SF1">
    <property type="entry name" value="PROTEIN FLAG"/>
    <property type="match status" value="1"/>
</dbReference>
<comment type="caution">
    <text evidence="1">The sequence shown here is derived from an EMBL/GenBank/DDBJ whole genome shotgun (WGS) entry which is preliminary data.</text>
</comment>